<evidence type="ECO:0000256" key="3">
    <source>
        <dbReference type="ARBA" id="ARBA00022989"/>
    </source>
</evidence>
<name>C4FHQ6_9AQUI</name>
<dbReference type="AlphaFoldDB" id="C4FHQ6"/>
<organism evidence="7 8">
    <name type="scientific">Sulfurihydrogenibium yellowstonense SS-5</name>
    <dbReference type="NCBI Taxonomy" id="432331"/>
    <lineage>
        <taxon>Bacteria</taxon>
        <taxon>Pseudomonadati</taxon>
        <taxon>Aquificota</taxon>
        <taxon>Aquificia</taxon>
        <taxon>Aquificales</taxon>
        <taxon>Hydrogenothermaceae</taxon>
        <taxon>Sulfurihydrogenibium</taxon>
    </lineage>
</organism>
<evidence type="ECO:0000313" key="8">
    <source>
        <dbReference type="Proteomes" id="UP000005540"/>
    </source>
</evidence>
<keyword evidence="4 5" id="KW-0472">Membrane</keyword>
<dbReference type="GO" id="GO:0009306">
    <property type="term" value="P:protein secretion"/>
    <property type="evidence" value="ECO:0007669"/>
    <property type="project" value="InterPro"/>
</dbReference>
<comment type="caution">
    <text evidence="7">The sequence shown here is derived from an EMBL/GenBank/DDBJ whole genome shotgun (WGS) entry which is preliminary data.</text>
</comment>
<dbReference type="OrthoDB" id="8242at2"/>
<accession>C4FHQ6</accession>
<sequence length="1252" mass="141294">MMKKVIKIIKDNKYVKFAIKVFLNLTSVFIFLSIIILIFLYAISNYRLILNQFGIFIEDDCNLTKNQFYCNYIKITDKKEFDVNLEKVGGTFNLRSLFNTKAILDLDIENLKGTYINDLKAPPSKKIDEIFYTYLITNYVSVNIKNGEFLVKNIEENADLNIKNISLYNIGNDIYVKNDVSVDYLKSGKTYNFIIKNQSNNPALTLYPNKLISKNISITTSYLKPENPSLLIKKLILNDDKTFKIDANLKASNLVYESINLINLNADLNIEKKKDVKISFNGNVAKILRENISVVNQKFDGELELIEKDEKTFLKVRLKSSVNNLIADNISFGELNLDLKFDYDKSQKITGRLSSNFANGSIDFNEKRLILDLNTSSIKNVLSLLKHKDEIISSIDGSANLKIDYPLDSKILKFEIKSNNPTFLGFKYESLSGSGNVDLKNYGVSFSGNSFSKTSKLDFSGSVNQFNSENLNFKVGLSFDNAVLENLMFLKDIPIKGVVNGSGVISGNLKSFEINLNGLAKSFSYEEINLNNVNYSLKFKDKNLTVNGNYQSSLNYVVNADLNKNKTEINLVLKDFDLSPVYPFLKKNVEILNRFNVHKSSGNIGISIENKQWNVKLDLQDIKAQEKEFNIPLNIKLSGIITEKLKDLKITAGANKFNFKDYFIDDLNLDLKLLNDRLNYSLKINSSNLNEKFKNLSLLADGLYSISENKINGNLSSSLNIPNGKLAFSGRISGGLDKYDGSLKISILKDGKETVINPKISGGKDKLVANINGLNYEINKRIKLIAGDGILIVNFNKDDFSKSSGIIEIKDFEIKENELSLIKLKELKGIVKDKSIQFSNLYFEGIAKGYINKIIYNLDNEMLDVSVKGELDKRYISQFLKYVVLDGNVSFVYGYNGKIDKILENSELNLIGKNMTLKTPYISNIVSIDKFSIKMKDLLYVDIKGNTRSTFGDSYIQINGNINPDAKIGDVKITSQVLPVKYQNIFNGVLNTNTDVKIEKDKIIINSLNQTTGKIKIEPEFFTKESKEEKPEFLKNINLNVKINTFSPIFVEGSWGKVYAEGKLDITGTAYNPIINGNIRINYGKVDFLKVKYNVDYVDLKIINNKAYVNGRLSTQVSGTYIYVNISGPAENIKYDFFSTPPKSKDEILTLLLIKQTPEQLASSGLFNILGGVAKILSPFKEESEGSGLFGTGFNVNVIPSYNPTQGITFNVYVQKYLTRKIYIGLSRPVGNTLNTFGWYEGGYRFTERSYF</sequence>
<evidence type="ECO:0000256" key="2">
    <source>
        <dbReference type="ARBA" id="ARBA00022692"/>
    </source>
</evidence>
<dbReference type="EMBL" id="ABZS01000004">
    <property type="protein sequence ID" value="EEP61410.1"/>
    <property type="molecule type" value="Genomic_DNA"/>
</dbReference>
<evidence type="ECO:0000313" key="7">
    <source>
        <dbReference type="EMBL" id="EEP61410.1"/>
    </source>
</evidence>
<proteinExistence type="predicted"/>
<dbReference type="Pfam" id="PF04357">
    <property type="entry name" value="TamB"/>
    <property type="match status" value="1"/>
</dbReference>
<gene>
    <name evidence="7" type="ORF">SULYE_0084</name>
</gene>
<keyword evidence="3 5" id="KW-1133">Transmembrane helix</keyword>
<feature type="transmembrane region" description="Helical" evidence="5">
    <location>
        <begin position="21"/>
        <end position="43"/>
    </location>
</feature>
<evidence type="ECO:0000256" key="4">
    <source>
        <dbReference type="ARBA" id="ARBA00023136"/>
    </source>
</evidence>
<evidence type="ECO:0000256" key="1">
    <source>
        <dbReference type="ARBA" id="ARBA00004167"/>
    </source>
</evidence>
<dbReference type="GO" id="GO:0005886">
    <property type="term" value="C:plasma membrane"/>
    <property type="evidence" value="ECO:0007669"/>
    <property type="project" value="InterPro"/>
</dbReference>
<evidence type="ECO:0000259" key="6">
    <source>
        <dbReference type="Pfam" id="PF04357"/>
    </source>
</evidence>
<feature type="domain" description="Translocation and assembly module TamB C-terminal" evidence="6">
    <location>
        <begin position="945"/>
        <end position="1248"/>
    </location>
</feature>
<dbReference type="RefSeq" id="WP_007545457.1">
    <property type="nucleotide sequence ID" value="NZ_ABZS01000004.1"/>
</dbReference>
<reference evidence="7 8" key="1">
    <citation type="submission" date="2009-04" db="EMBL/GenBank/DDBJ databases">
        <authorList>
            <person name="Reysenbach A.-L."/>
            <person name="Heidelberg J.F."/>
            <person name="Nelson W.C."/>
        </authorList>
    </citation>
    <scope>NUCLEOTIDE SEQUENCE [LARGE SCALE GENOMIC DNA]</scope>
    <source>
        <strain evidence="7 8">SS-5</strain>
    </source>
</reference>
<protein>
    <recommendedName>
        <fullName evidence="6">Translocation and assembly module TamB C-terminal domain-containing protein</fullName>
    </recommendedName>
</protein>
<comment type="subcellular location">
    <subcellularLocation>
        <location evidence="1">Membrane</location>
        <topology evidence="1">Single-pass membrane protein</topology>
    </subcellularLocation>
</comment>
<keyword evidence="8" id="KW-1185">Reference proteome</keyword>
<dbReference type="InterPro" id="IPR007452">
    <property type="entry name" value="TamB_C"/>
</dbReference>
<feature type="non-terminal residue" evidence="7">
    <location>
        <position position="1252"/>
    </location>
</feature>
<keyword evidence="2 5" id="KW-0812">Transmembrane</keyword>
<dbReference type="Proteomes" id="UP000005540">
    <property type="component" value="Unassembled WGS sequence"/>
</dbReference>
<evidence type="ECO:0000256" key="5">
    <source>
        <dbReference type="SAM" id="Phobius"/>
    </source>
</evidence>